<feature type="compositionally biased region" description="Low complexity" evidence="1">
    <location>
        <begin position="190"/>
        <end position="200"/>
    </location>
</feature>
<reference evidence="2 3" key="1">
    <citation type="journal article" date="2015" name="Fungal Genet. Biol.">
        <title>Evolution of novel wood decay mechanisms in Agaricales revealed by the genome sequences of Fistulina hepatica and Cylindrobasidium torrendii.</title>
        <authorList>
            <person name="Floudas D."/>
            <person name="Held B.W."/>
            <person name="Riley R."/>
            <person name="Nagy L.G."/>
            <person name="Koehler G."/>
            <person name="Ransdell A.S."/>
            <person name="Younus H."/>
            <person name="Chow J."/>
            <person name="Chiniquy J."/>
            <person name="Lipzen A."/>
            <person name="Tritt A."/>
            <person name="Sun H."/>
            <person name="Haridas S."/>
            <person name="LaButti K."/>
            <person name="Ohm R.A."/>
            <person name="Kues U."/>
            <person name="Blanchette R.A."/>
            <person name="Grigoriev I.V."/>
            <person name="Minto R.E."/>
            <person name="Hibbett D.S."/>
        </authorList>
    </citation>
    <scope>NUCLEOTIDE SEQUENCE [LARGE SCALE GENOMIC DNA]</scope>
    <source>
        <strain evidence="2 3">ATCC 64428</strain>
    </source>
</reference>
<organism evidence="2 3">
    <name type="scientific">Fistulina hepatica ATCC 64428</name>
    <dbReference type="NCBI Taxonomy" id="1128425"/>
    <lineage>
        <taxon>Eukaryota</taxon>
        <taxon>Fungi</taxon>
        <taxon>Dikarya</taxon>
        <taxon>Basidiomycota</taxon>
        <taxon>Agaricomycotina</taxon>
        <taxon>Agaricomycetes</taxon>
        <taxon>Agaricomycetidae</taxon>
        <taxon>Agaricales</taxon>
        <taxon>Fistulinaceae</taxon>
        <taxon>Fistulina</taxon>
    </lineage>
</organism>
<dbReference type="EMBL" id="KN881933">
    <property type="protein sequence ID" value="KIY47451.1"/>
    <property type="molecule type" value="Genomic_DNA"/>
</dbReference>
<dbReference type="AlphaFoldDB" id="A0A0D7ABZ5"/>
<feature type="region of interest" description="Disordered" evidence="1">
    <location>
        <begin position="181"/>
        <end position="200"/>
    </location>
</feature>
<evidence type="ECO:0000256" key="1">
    <source>
        <dbReference type="SAM" id="MobiDB-lite"/>
    </source>
</evidence>
<name>A0A0D7ABZ5_9AGAR</name>
<keyword evidence="3" id="KW-1185">Reference proteome</keyword>
<protein>
    <submittedName>
        <fullName evidence="2">Uncharacterized protein</fullName>
    </submittedName>
</protein>
<gene>
    <name evidence="2" type="ORF">FISHEDRAFT_74558</name>
</gene>
<sequence length="235" mass="24577">MAFIPTDVFFPSLLQYTDSQLRDMEDFEVLPAVLELAATISSYNHSRTRHTVAARQLVWLLALHPPFAQGPVAVELIVCLRQEVRNAQLVDTSWAAWAGPLLSDDTPAAPVIPPIIPPPTVVAVDAEPITDAPISISSSSAEEEVVRGRTASPHAMSLADLATVAASLADPVVVPAIVKDGSAKDDSSSSRKTSSPASHASDTTVASKFSAFGPSSGIATFGSTIAIAPFALPLL</sequence>
<evidence type="ECO:0000313" key="2">
    <source>
        <dbReference type="EMBL" id="KIY47451.1"/>
    </source>
</evidence>
<dbReference type="Proteomes" id="UP000054144">
    <property type="component" value="Unassembled WGS sequence"/>
</dbReference>
<evidence type="ECO:0000313" key="3">
    <source>
        <dbReference type="Proteomes" id="UP000054144"/>
    </source>
</evidence>
<accession>A0A0D7ABZ5</accession>
<proteinExistence type="predicted"/>